<dbReference type="PRINTS" id="PR00040">
    <property type="entry name" value="HTHMERR"/>
</dbReference>
<dbReference type="STRING" id="1121865.OMW_02158"/>
<sequence length="261" mass="30082">MSKYTTGEMAKYCNVSVRTVQYYDTRGILTPSELSEGGRRLYSENELKRLKIICFLRNAGLSINSIGELLNGENPENVISILLDQQNQLLKEEINARQNQLAIIEGIKRELKNFEHFSVESIGDIAYTMENKKKLHQLHLMILFTAIPISIVQWGFIIFGLFTQIWWPALACLLGAIIYAIWLTNFYFKRVAYICPHCHEVFKPKLKEAIFARHTPTLRKLTCPICHHKGFCVEKLIIRKKKTNLKQRATINPCAQIIALT</sequence>
<evidence type="ECO:0000313" key="5">
    <source>
        <dbReference type="Proteomes" id="UP000014113"/>
    </source>
</evidence>
<comment type="caution">
    <text evidence="4">The sequence shown here is derived from an EMBL/GenBank/DDBJ whole genome shotgun (WGS) entry which is preliminary data.</text>
</comment>
<protein>
    <recommendedName>
        <fullName evidence="3">HTH merR-type domain-containing protein</fullName>
    </recommendedName>
</protein>
<feature type="transmembrane region" description="Helical" evidence="2">
    <location>
        <begin position="165"/>
        <end position="188"/>
    </location>
</feature>
<keyword evidence="2" id="KW-0812">Transmembrane</keyword>
<dbReference type="Pfam" id="PF13411">
    <property type="entry name" value="MerR_1"/>
    <property type="match status" value="1"/>
</dbReference>
<dbReference type="InterPro" id="IPR047057">
    <property type="entry name" value="MerR_fam"/>
</dbReference>
<dbReference type="SUPFAM" id="SSF46955">
    <property type="entry name" value="Putative DNA-binding domain"/>
    <property type="match status" value="1"/>
</dbReference>
<reference evidence="4 5" key="1">
    <citation type="submission" date="2013-03" db="EMBL/GenBank/DDBJ databases">
        <title>The Genome Sequence of Enterococcus columbae ATCC_51263 (PacBio/Illumina hybrid assembly).</title>
        <authorList>
            <consortium name="The Broad Institute Genomics Platform"/>
            <consortium name="The Broad Institute Genome Sequencing Center for Infectious Disease"/>
            <person name="Earl A."/>
            <person name="Russ C."/>
            <person name="Gilmore M."/>
            <person name="Surin D."/>
            <person name="Walker B."/>
            <person name="Young S."/>
            <person name="Zeng Q."/>
            <person name="Gargeya S."/>
            <person name="Fitzgerald M."/>
            <person name="Haas B."/>
            <person name="Abouelleil A."/>
            <person name="Allen A.W."/>
            <person name="Alvarado L."/>
            <person name="Arachchi H.M."/>
            <person name="Berlin A.M."/>
            <person name="Chapman S.B."/>
            <person name="Gainer-Dewar J."/>
            <person name="Goldberg J."/>
            <person name="Griggs A."/>
            <person name="Gujja S."/>
            <person name="Hansen M."/>
            <person name="Howarth C."/>
            <person name="Imamovic A."/>
            <person name="Ireland A."/>
            <person name="Larimer J."/>
            <person name="McCowan C."/>
            <person name="Murphy C."/>
            <person name="Pearson M."/>
            <person name="Poon T.W."/>
            <person name="Priest M."/>
            <person name="Roberts A."/>
            <person name="Saif S."/>
            <person name="Shea T."/>
            <person name="Sisk P."/>
            <person name="Sykes S."/>
            <person name="Wortman J."/>
            <person name="Nusbaum C."/>
            <person name="Birren B."/>
        </authorList>
    </citation>
    <scope>NUCLEOTIDE SEQUENCE [LARGE SCALE GENOMIC DNA]</scope>
    <source>
        <strain evidence="4 5">ATCC 51263</strain>
    </source>
</reference>
<gene>
    <name evidence="4" type="ORF">I568_00117</name>
</gene>
<feature type="domain" description="HTH merR-type" evidence="3">
    <location>
        <begin position="3"/>
        <end position="72"/>
    </location>
</feature>
<feature type="transmembrane region" description="Helical" evidence="2">
    <location>
        <begin position="138"/>
        <end position="159"/>
    </location>
</feature>
<dbReference type="PATRIC" id="fig|1121865.3.peg.2103"/>
<dbReference type="InterPro" id="IPR000551">
    <property type="entry name" value="MerR-type_HTH_dom"/>
</dbReference>
<proteinExistence type="predicted"/>
<keyword evidence="2" id="KW-0472">Membrane</keyword>
<dbReference type="GO" id="GO:0003700">
    <property type="term" value="F:DNA-binding transcription factor activity"/>
    <property type="evidence" value="ECO:0007669"/>
    <property type="project" value="InterPro"/>
</dbReference>
<keyword evidence="1" id="KW-0238">DNA-binding</keyword>
<dbReference type="PANTHER" id="PTHR30204:SF96">
    <property type="entry name" value="CHROMOSOME-ANCHORING PROTEIN RACA"/>
    <property type="match status" value="1"/>
</dbReference>
<dbReference type="Gene3D" id="1.10.1660.10">
    <property type="match status" value="1"/>
</dbReference>
<keyword evidence="2" id="KW-1133">Transmembrane helix</keyword>
<dbReference type="RefSeq" id="WP_016184255.1">
    <property type="nucleotide sequence ID" value="NZ_JXKI01000017.1"/>
</dbReference>
<dbReference type="SMART" id="SM00422">
    <property type="entry name" value="HTH_MERR"/>
    <property type="match status" value="1"/>
</dbReference>
<evidence type="ECO:0000259" key="3">
    <source>
        <dbReference type="PROSITE" id="PS50937"/>
    </source>
</evidence>
<dbReference type="AlphaFoldDB" id="S0KEC2"/>
<organism evidence="4 5">
    <name type="scientific">Enterococcus columbae DSM 7374 = ATCC 51263</name>
    <dbReference type="NCBI Taxonomy" id="1121865"/>
    <lineage>
        <taxon>Bacteria</taxon>
        <taxon>Bacillati</taxon>
        <taxon>Bacillota</taxon>
        <taxon>Bacilli</taxon>
        <taxon>Lactobacillales</taxon>
        <taxon>Enterococcaceae</taxon>
        <taxon>Enterococcus</taxon>
    </lineage>
</organism>
<keyword evidence="5" id="KW-1185">Reference proteome</keyword>
<accession>S0KEC2</accession>
<dbReference type="PANTHER" id="PTHR30204">
    <property type="entry name" value="REDOX-CYCLING DRUG-SENSING TRANSCRIPTIONAL ACTIVATOR SOXR"/>
    <property type="match status" value="1"/>
</dbReference>
<evidence type="ECO:0000313" key="4">
    <source>
        <dbReference type="EMBL" id="EOW87831.1"/>
    </source>
</evidence>
<dbReference type="GO" id="GO:0003677">
    <property type="term" value="F:DNA binding"/>
    <property type="evidence" value="ECO:0007669"/>
    <property type="project" value="UniProtKB-KW"/>
</dbReference>
<dbReference type="OrthoDB" id="9773308at2"/>
<dbReference type="PROSITE" id="PS50937">
    <property type="entry name" value="HTH_MERR_2"/>
    <property type="match status" value="1"/>
</dbReference>
<dbReference type="CDD" id="cd01106">
    <property type="entry name" value="HTH_TipAL-Mta"/>
    <property type="match status" value="1"/>
</dbReference>
<dbReference type="eggNOG" id="COG0789">
    <property type="taxonomic scope" value="Bacteria"/>
</dbReference>
<dbReference type="InterPro" id="IPR009061">
    <property type="entry name" value="DNA-bd_dom_put_sf"/>
</dbReference>
<dbReference type="EMBL" id="ASWJ01000001">
    <property type="protein sequence ID" value="EOW87831.1"/>
    <property type="molecule type" value="Genomic_DNA"/>
</dbReference>
<evidence type="ECO:0000256" key="1">
    <source>
        <dbReference type="ARBA" id="ARBA00023125"/>
    </source>
</evidence>
<evidence type="ECO:0000256" key="2">
    <source>
        <dbReference type="SAM" id="Phobius"/>
    </source>
</evidence>
<dbReference type="Proteomes" id="UP000014113">
    <property type="component" value="Unassembled WGS sequence"/>
</dbReference>
<name>S0KEC2_9ENTE</name>